<evidence type="ECO:0000256" key="4">
    <source>
        <dbReference type="ARBA" id="ARBA00022544"/>
    </source>
</evidence>
<feature type="transmembrane region" description="Helical" evidence="8">
    <location>
        <begin position="122"/>
        <end position="143"/>
    </location>
</feature>
<feature type="transmembrane region" description="Helical" evidence="8">
    <location>
        <begin position="150"/>
        <end position="174"/>
    </location>
</feature>
<feature type="transmembrane region" description="Helical" evidence="8">
    <location>
        <begin position="49"/>
        <end position="67"/>
    </location>
</feature>
<dbReference type="Proteomes" id="UP000255326">
    <property type="component" value="Unassembled WGS sequence"/>
</dbReference>
<dbReference type="GO" id="GO:0009847">
    <property type="term" value="P:spore germination"/>
    <property type="evidence" value="ECO:0007669"/>
    <property type="project" value="InterPro"/>
</dbReference>
<dbReference type="InterPro" id="IPR004761">
    <property type="entry name" value="Spore_GerAB"/>
</dbReference>
<feature type="transmembrane region" description="Helical" evidence="8">
    <location>
        <begin position="307"/>
        <end position="327"/>
    </location>
</feature>
<keyword evidence="5 8" id="KW-0812">Transmembrane</keyword>
<evidence type="ECO:0000256" key="7">
    <source>
        <dbReference type="ARBA" id="ARBA00023136"/>
    </source>
</evidence>
<feature type="transmembrane region" description="Helical" evidence="8">
    <location>
        <begin position="194"/>
        <end position="215"/>
    </location>
</feature>
<evidence type="ECO:0000256" key="5">
    <source>
        <dbReference type="ARBA" id="ARBA00022692"/>
    </source>
</evidence>
<feature type="transmembrane region" description="Helical" evidence="8">
    <location>
        <begin position="14"/>
        <end position="37"/>
    </location>
</feature>
<dbReference type="PANTHER" id="PTHR34975:SF2">
    <property type="entry name" value="SPORE GERMINATION PROTEIN A2"/>
    <property type="match status" value="1"/>
</dbReference>
<dbReference type="RefSeq" id="WP_245948443.1">
    <property type="nucleotide sequence ID" value="NZ_QQAY01000004.1"/>
</dbReference>
<dbReference type="NCBIfam" id="TIGR00912">
    <property type="entry name" value="2A0309"/>
    <property type="match status" value="1"/>
</dbReference>
<comment type="caution">
    <text evidence="9">The sequence shown here is derived from an EMBL/GenBank/DDBJ whole genome shotgun (WGS) entry which is preliminary data.</text>
</comment>
<keyword evidence="4" id="KW-0309">Germination</keyword>
<protein>
    <submittedName>
        <fullName evidence="9">Spore germination protein (Amino acid permease)</fullName>
    </submittedName>
</protein>
<name>A0A370GHC5_9BACI</name>
<evidence type="ECO:0000256" key="3">
    <source>
        <dbReference type="ARBA" id="ARBA00022448"/>
    </source>
</evidence>
<reference evidence="9 10" key="1">
    <citation type="submission" date="2018-07" db="EMBL/GenBank/DDBJ databases">
        <title>Genomic Encyclopedia of Type Strains, Phase IV (KMG-IV): sequencing the most valuable type-strain genomes for metagenomic binning, comparative biology and taxonomic classification.</title>
        <authorList>
            <person name="Goeker M."/>
        </authorList>
    </citation>
    <scope>NUCLEOTIDE SEQUENCE [LARGE SCALE GENOMIC DNA]</scope>
    <source>
        <strain evidence="9 10">DSM 25281</strain>
    </source>
</reference>
<dbReference type="Pfam" id="PF03845">
    <property type="entry name" value="Spore_permease"/>
    <property type="match status" value="1"/>
</dbReference>
<dbReference type="GO" id="GO:0016020">
    <property type="term" value="C:membrane"/>
    <property type="evidence" value="ECO:0007669"/>
    <property type="project" value="UniProtKB-SubCell"/>
</dbReference>
<evidence type="ECO:0000256" key="6">
    <source>
        <dbReference type="ARBA" id="ARBA00022989"/>
    </source>
</evidence>
<dbReference type="PANTHER" id="PTHR34975">
    <property type="entry name" value="SPORE GERMINATION PROTEIN A2"/>
    <property type="match status" value="1"/>
</dbReference>
<feature type="transmembrane region" description="Helical" evidence="8">
    <location>
        <begin position="276"/>
        <end position="295"/>
    </location>
</feature>
<feature type="transmembrane region" description="Helical" evidence="8">
    <location>
        <begin position="227"/>
        <end position="249"/>
    </location>
</feature>
<gene>
    <name evidence="9" type="ORF">DFR59_104260</name>
</gene>
<sequence>MLQVNPNINPPRKLLFNAYLLMFIVHTAQTGVGIAGLPRVVFLQSENDAWISVLITGAVVTMVLFIMDKTLKQFESADLYSIHEYLYGKWGGKLANSVISIYLLSGYFIIMKDYTEMVQEWIFPTLPTWIFTLMLSFLAFYAVSGGIRVVVGICLLSLILSIWITFIIAVPLQYMDYSHLLPIWNHSFKQILMGTFKTSLSIVGYEMLMFVYPFVQNKEKVFRYSMIGNLYSTLLFALVTFVSIGFFSATGLKRTIWPVLSMFKIVRIPNLERFEFIAVSFWMLIILPNICLYLWSASRGIKNVFGITGRKSLYIALLIAWLGTLFLKERIFNNLASDYVGYAGFALFFVYPFLLYTMVKLKTIWKKKRSA</sequence>
<keyword evidence="10" id="KW-1185">Reference proteome</keyword>
<comment type="subcellular location">
    <subcellularLocation>
        <location evidence="1">Membrane</location>
        <topology evidence="1">Multi-pass membrane protein</topology>
    </subcellularLocation>
</comment>
<keyword evidence="6 8" id="KW-1133">Transmembrane helix</keyword>
<dbReference type="AlphaFoldDB" id="A0A370GHC5"/>
<dbReference type="Gene3D" id="1.20.1740.10">
    <property type="entry name" value="Amino acid/polyamine transporter I"/>
    <property type="match status" value="1"/>
</dbReference>
<evidence type="ECO:0000256" key="8">
    <source>
        <dbReference type="SAM" id="Phobius"/>
    </source>
</evidence>
<dbReference type="EMBL" id="QQAY01000004">
    <property type="protein sequence ID" value="RDI43205.1"/>
    <property type="molecule type" value="Genomic_DNA"/>
</dbReference>
<proteinExistence type="inferred from homology"/>
<evidence type="ECO:0000313" key="9">
    <source>
        <dbReference type="EMBL" id="RDI43205.1"/>
    </source>
</evidence>
<accession>A0A370GHC5</accession>
<keyword evidence="3" id="KW-0813">Transport</keyword>
<keyword evidence="7 8" id="KW-0472">Membrane</keyword>
<feature type="transmembrane region" description="Helical" evidence="8">
    <location>
        <begin position="339"/>
        <end position="359"/>
    </location>
</feature>
<evidence type="ECO:0000313" key="10">
    <source>
        <dbReference type="Proteomes" id="UP000255326"/>
    </source>
</evidence>
<comment type="similarity">
    <text evidence="2">Belongs to the amino acid-polyamine-organocation (APC) superfamily. Spore germination protein (SGP) (TC 2.A.3.9) family.</text>
</comment>
<evidence type="ECO:0000256" key="2">
    <source>
        <dbReference type="ARBA" id="ARBA00007998"/>
    </source>
</evidence>
<evidence type="ECO:0000256" key="1">
    <source>
        <dbReference type="ARBA" id="ARBA00004141"/>
    </source>
</evidence>
<organism evidence="9 10">
    <name type="scientific">Falsibacillus pallidus</name>
    <dbReference type="NCBI Taxonomy" id="493781"/>
    <lineage>
        <taxon>Bacteria</taxon>
        <taxon>Bacillati</taxon>
        <taxon>Bacillota</taxon>
        <taxon>Bacilli</taxon>
        <taxon>Bacillales</taxon>
        <taxon>Bacillaceae</taxon>
        <taxon>Falsibacillus</taxon>
    </lineage>
</organism>
<feature type="transmembrane region" description="Helical" evidence="8">
    <location>
        <begin position="94"/>
        <end position="110"/>
    </location>
</feature>